<dbReference type="FunFam" id="1.10.8.10:FF:000018">
    <property type="entry name" value="Nuclear RNA export factor 1"/>
    <property type="match status" value="1"/>
</dbReference>
<dbReference type="InterPro" id="IPR040736">
    <property type="entry name" value="Mex67_RRM"/>
</dbReference>
<dbReference type="Pfam" id="PF03943">
    <property type="entry name" value="TAP_C"/>
    <property type="match status" value="1"/>
</dbReference>
<dbReference type="Gene3D" id="1.10.8.10">
    <property type="entry name" value="DNA helicase RuvA subunit, C-terminal domain"/>
    <property type="match status" value="1"/>
</dbReference>
<dbReference type="InterPro" id="IPR005637">
    <property type="entry name" value="TAP_C_dom"/>
</dbReference>
<evidence type="ECO:0000256" key="4">
    <source>
        <dbReference type="ARBA" id="ARBA00022490"/>
    </source>
</evidence>
<dbReference type="GO" id="GO:0003723">
    <property type="term" value="F:RNA binding"/>
    <property type="evidence" value="ECO:0007669"/>
    <property type="project" value="TreeGrafter"/>
</dbReference>
<dbReference type="EMBL" id="JAULSN010000010">
    <property type="protein sequence ID" value="KAK3362088.1"/>
    <property type="molecule type" value="Genomic_DNA"/>
</dbReference>
<comment type="subcellular location">
    <subcellularLocation>
        <location evidence="1">Nucleus</location>
    </subcellularLocation>
</comment>
<dbReference type="AlphaFoldDB" id="A0AAE0JUP6"/>
<keyword evidence="8" id="KW-0539">Nucleus</keyword>
<sequence>MAPPTGPRGNAHRSAPRGSRGGGITKRRGTPRTDKDGDVAMDVPATGSGTGDAPARGNRGARGGRGASTRSSSQIAENIRNYGGDSGQAQGSKAHFNRTTLKILGLRNSKAASNNDGGLGTLVNFIQRKASKEKPIRISKSTLDGDYAWITVNKDDAPVILRLNGFVYAGATLEITETTERMPNDSSSRTTTEETKKNLLAVLGKRYHAEQKLLDLSALGRDEGLSMMGAFGSQSLAEKAFKALLHLATSQYKNSQEKNEAIEAVSLARNDINDVQQVFTLVFSLPDLKRLDLSGNHLDSLPKIAKWEHRFQQLQELHLTDNPIMNQDNFVPELLKWFPSLQILNGQQVRTPEEIAESLKLISPTPIAQFPSNLRDGENNVASAFLSAFFILFDSDRARLASEFYDDESWFSVSVIPNPGRTLPWKSYLKFSRNVNRISTSRSPDLLKRIFTGGDLIAGLWALLPSTRHPSLDQPGQWLIDCHTFPGLADPSGQGVATGLAICVNGQFEEADTAQNIFGTRTFSRTFILGPSNPANPRSKHPYRVISDQLTLHNFKANEAAVVQQVPAVFAMSTLATVPTVAAAASVPNIAPMTPDAATKAQLIQELSSRTNMTAEYSELCLGGAANWNFDLALESFEKLRATLPPDAFLTAT</sequence>
<dbReference type="InterPro" id="IPR032710">
    <property type="entry name" value="NTF2-like_dom_sf"/>
</dbReference>
<name>A0AAE0JUP6_9PEZI</name>
<dbReference type="InterPro" id="IPR002075">
    <property type="entry name" value="NTF2_dom"/>
</dbReference>
<dbReference type="GO" id="GO:0016973">
    <property type="term" value="P:poly(A)+ mRNA export from nucleus"/>
    <property type="evidence" value="ECO:0007669"/>
    <property type="project" value="TreeGrafter"/>
</dbReference>
<evidence type="ECO:0000313" key="15">
    <source>
        <dbReference type="Proteomes" id="UP001287356"/>
    </source>
</evidence>
<accession>A0AAE0JUP6</accession>
<dbReference type="PROSITE" id="PS51281">
    <property type="entry name" value="TAP_C"/>
    <property type="match status" value="1"/>
</dbReference>
<organism evidence="14 15">
    <name type="scientific">Lasiosphaeria ovina</name>
    <dbReference type="NCBI Taxonomy" id="92902"/>
    <lineage>
        <taxon>Eukaryota</taxon>
        <taxon>Fungi</taxon>
        <taxon>Dikarya</taxon>
        <taxon>Ascomycota</taxon>
        <taxon>Pezizomycotina</taxon>
        <taxon>Sordariomycetes</taxon>
        <taxon>Sordariomycetidae</taxon>
        <taxon>Sordariales</taxon>
        <taxon>Lasiosphaeriaceae</taxon>
        <taxon>Lasiosphaeria</taxon>
    </lineage>
</organism>
<evidence type="ECO:0000256" key="8">
    <source>
        <dbReference type="ARBA" id="ARBA00023242"/>
    </source>
</evidence>
<keyword evidence="15" id="KW-1185">Reference proteome</keyword>
<dbReference type="PROSITE" id="PS50177">
    <property type="entry name" value="NTF2_DOMAIN"/>
    <property type="match status" value="1"/>
</dbReference>
<feature type="domain" description="NTF2" evidence="12">
    <location>
        <begin position="381"/>
        <end position="552"/>
    </location>
</feature>
<dbReference type="InterPro" id="IPR001611">
    <property type="entry name" value="Leu-rich_rpt"/>
</dbReference>
<reference evidence="14" key="1">
    <citation type="journal article" date="2023" name="Mol. Phylogenet. Evol.">
        <title>Genome-scale phylogeny and comparative genomics of the fungal order Sordariales.</title>
        <authorList>
            <person name="Hensen N."/>
            <person name="Bonometti L."/>
            <person name="Westerberg I."/>
            <person name="Brannstrom I.O."/>
            <person name="Guillou S."/>
            <person name="Cros-Aarteil S."/>
            <person name="Calhoun S."/>
            <person name="Haridas S."/>
            <person name="Kuo A."/>
            <person name="Mondo S."/>
            <person name="Pangilinan J."/>
            <person name="Riley R."/>
            <person name="LaButti K."/>
            <person name="Andreopoulos B."/>
            <person name="Lipzen A."/>
            <person name="Chen C."/>
            <person name="Yan M."/>
            <person name="Daum C."/>
            <person name="Ng V."/>
            <person name="Clum A."/>
            <person name="Steindorff A."/>
            <person name="Ohm R.A."/>
            <person name="Martin F."/>
            <person name="Silar P."/>
            <person name="Natvig D.O."/>
            <person name="Lalanne C."/>
            <person name="Gautier V."/>
            <person name="Ament-Velasquez S.L."/>
            <person name="Kruys A."/>
            <person name="Hutchinson M.I."/>
            <person name="Powell A.J."/>
            <person name="Barry K."/>
            <person name="Miller A.N."/>
            <person name="Grigoriev I.V."/>
            <person name="Debuchy R."/>
            <person name="Gladieux P."/>
            <person name="Hiltunen Thoren M."/>
            <person name="Johannesson H."/>
        </authorList>
    </citation>
    <scope>NUCLEOTIDE SEQUENCE</scope>
    <source>
        <strain evidence="14">CBS 958.72</strain>
    </source>
</reference>
<evidence type="ECO:0000256" key="9">
    <source>
        <dbReference type="ARBA" id="ARBA00055253"/>
    </source>
</evidence>
<dbReference type="PROSITE" id="PS51450">
    <property type="entry name" value="LRR"/>
    <property type="match status" value="1"/>
</dbReference>
<dbReference type="Gene3D" id="3.10.450.50">
    <property type="match status" value="1"/>
</dbReference>
<comment type="similarity">
    <text evidence="2">Belongs to the NXF family.</text>
</comment>
<evidence type="ECO:0000256" key="1">
    <source>
        <dbReference type="ARBA" id="ARBA00004123"/>
    </source>
</evidence>
<comment type="caution">
    <text evidence="14">The sequence shown here is derived from an EMBL/GenBank/DDBJ whole genome shotgun (WGS) entry which is preliminary data.</text>
</comment>
<dbReference type="SUPFAM" id="SSF54427">
    <property type="entry name" value="NTF2-like"/>
    <property type="match status" value="1"/>
</dbReference>
<evidence type="ECO:0000256" key="10">
    <source>
        <dbReference type="ARBA" id="ARBA00069694"/>
    </source>
</evidence>
<evidence type="ECO:0000256" key="2">
    <source>
        <dbReference type="ARBA" id="ARBA00009285"/>
    </source>
</evidence>
<evidence type="ECO:0000256" key="5">
    <source>
        <dbReference type="ARBA" id="ARBA00022614"/>
    </source>
</evidence>
<dbReference type="InterPro" id="IPR032675">
    <property type="entry name" value="LRR_dom_sf"/>
</dbReference>
<comment type="function">
    <text evidence="9">Involved in the export of mRNA from the nucleus to the cytoplasm.</text>
</comment>
<protein>
    <recommendedName>
        <fullName evidence="10">mRNA export factor MEX67</fullName>
    </recommendedName>
</protein>
<dbReference type="Pfam" id="PF18444">
    <property type="entry name" value="RRM_9"/>
    <property type="match status" value="1"/>
</dbReference>
<dbReference type="Pfam" id="PF22602">
    <property type="entry name" value="NXF_NTF2"/>
    <property type="match status" value="1"/>
</dbReference>
<keyword evidence="7" id="KW-0509">mRNA transport</keyword>
<keyword evidence="5" id="KW-0433">Leucine-rich repeat</keyword>
<dbReference type="InterPro" id="IPR018222">
    <property type="entry name" value="Nuclear_transport_factor_2_euk"/>
</dbReference>
<dbReference type="GO" id="GO:0042272">
    <property type="term" value="C:nuclear RNA export factor complex"/>
    <property type="evidence" value="ECO:0007669"/>
    <property type="project" value="UniProtKB-ARBA"/>
</dbReference>
<evidence type="ECO:0000256" key="11">
    <source>
        <dbReference type="SAM" id="MobiDB-lite"/>
    </source>
</evidence>
<dbReference type="Proteomes" id="UP001287356">
    <property type="component" value="Unassembled WGS sequence"/>
</dbReference>
<dbReference type="SMART" id="SM00804">
    <property type="entry name" value="TAP_C"/>
    <property type="match status" value="1"/>
</dbReference>
<reference evidence="14" key="2">
    <citation type="submission" date="2023-06" db="EMBL/GenBank/DDBJ databases">
        <authorList>
            <consortium name="Lawrence Berkeley National Laboratory"/>
            <person name="Haridas S."/>
            <person name="Hensen N."/>
            <person name="Bonometti L."/>
            <person name="Westerberg I."/>
            <person name="Brannstrom I.O."/>
            <person name="Guillou S."/>
            <person name="Cros-Aarteil S."/>
            <person name="Calhoun S."/>
            <person name="Kuo A."/>
            <person name="Mondo S."/>
            <person name="Pangilinan J."/>
            <person name="Riley R."/>
            <person name="Labutti K."/>
            <person name="Andreopoulos B."/>
            <person name="Lipzen A."/>
            <person name="Chen C."/>
            <person name="Yanf M."/>
            <person name="Daum C."/>
            <person name="Ng V."/>
            <person name="Clum A."/>
            <person name="Steindorff A."/>
            <person name="Ohm R."/>
            <person name="Martin F."/>
            <person name="Silar P."/>
            <person name="Natvig D."/>
            <person name="Lalanne C."/>
            <person name="Gautier V."/>
            <person name="Ament-Velasquez S.L."/>
            <person name="Kruys A."/>
            <person name="Hutchinson M.I."/>
            <person name="Powell A.J."/>
            <person name="Barry K."/>
            <person name="Miller A.N."/>
            <person name="Grigoriev I.V."/>
            <person name="Debuchy R."/>
            <person name="Gladieux P."/>
            <person name="Thoren M.H."/>
            <person name="Johannesson H."/>
        </authorList>
    </citation>
    <scope>NUCLEOTIDE SEQUENCE</scope>
    <source>
        <strain evidence="14">CBS 958.72</strain>
    </source>
</reference>
<dbReference type="InterPro" id="IPR030217">
    <property type="entry name" value="NXF_fam"/>
</dbReference>
<dbReference type="FunFam" id="3.80.10.10:FF:000296">
    <property type="entry name" value="mRNA export factor MEX67"/>
    <property type="match status" value="1"/>
</dbReference>
<dbReference type="CDD" id="cd14342">
    <property type="entry name" value="UBA_TAP-C"/>
    <property type="match status" value="1"/>
</dbReference>
<evidence type="ECO:0000313" key="14">
    <source>
        <dbReference type="EMBL" id="KAK3362088.1"/>
    </source>
</evidence>
<dbReference type="SUPFAM" id="SSF52058">
    <property type="entry name" value="L domain-like"/>
    <property type="match status" value="1"/>
</dbReference>
<evidence type="ECO:0000256" key="6">
    <source>
        <dbReference type="ARBA" id="ARBA00022737"/>
    </source>
</evidence>
<dbReference type="PANTHER" id="PTHR10662:SF22">
    <property type="entry name" value="NUCLEAR RNA EXPORT FACTOR 1"/>
    <property type="match status" value="1"/>
</dbReference>
<evidence type="ECO:0000259" key="12">
    <source>
        <dbReference type="PROSITE" id="PS50177"/>
    </source>
</evidence>
<evidence type="ECO:0000256" key="7">
    <source>
        <dbReference type="ARBA" id="ARBA00022816"/>
    </source>
</evidence>
<keyword evidence="4" id="KW-0963">Cytoplasm</keyword>
<dbReference type="PANTHER" id="PTHR10662">
    <property type="entry name" value="NUCLEAR RNA EXPORT FACTOR"/>
    <property type="match status" value="1"/>
</dbReference>
<dbReference type="InterPro" id="IPR009060">
    <property type="entry name" value="UBA-like_sf"/>
</dbReference>
<dbReference type="Gene3D" id="3.80.10.10">
    <property type="entry name" value="Ribonuclease Inhibitor"/>
    <property type="match status" value="1"/>
</dbReference>
<keyword evidence="3" id="KW-0813">Transport</keyword>
<keyword evidence="6" id="KW-0677">Repeat</keyword>
<evidence type="ECO:0000256" key="3">
    <source>
        <dbReference type="ARBA" id="ARBA00022448"/>
    </source>
</evidence>
<gene>
    <name evidence="14" type="ORF">B0T24DRAFT_538118</name>
</gene>
<proteinExistence type="inferred from homology"/>
<feature type="region of interest" description="Disordered" evidence="11">
    <location>
        <begin position="1"/>
        <end position="74"/>
    </location>
</feature>
<feature type="domain" description="TAP-C" evidence="13">
    <location>
        <begin position="598"/>
        <end position="652"/>
    </location>
</feature>
<dbReference type="SUPFAM" id="SSF46934">
    <property type="entry name" value="UBA-like"/>
    <property type="match status" value="1"/>
</dbReference>
<evidence type="ECO:0000259" key="13">
    <source>
        <dbReference type="PROSITE" id="PS51281"/>
    </source>
</evidence>